<keyword evidence="6" id="KW-0378">Hydrolase</keyword>
<keyword evidence="1" id="KW-0547">Nucleotide-binding</keyword>
<evidence type="ECO:0000256" key="3">
    <source>
        <dbReference type="ARBA" id="ARBA00023125"/>
    </source>
</evidence>
<name>A0ABW1USE5_9LACO</name>
<dbReference type="PROSITE" id="PS51194">
    <property type="entry name" value="HELICASE_CTER"/>
    <property type="match status" value="1"/>
</dbReference>
<evidence type="ECO:0000256" key="1">
    <source>
        <dbReference type="ARBA" id="ARBA00022741"/>
    </source>
</evidence>
<dbReference type="Gene3D" id="3.40.50.300">
    <property type="entry name" value="P-loop containing nucleotide triphosphate hydrolases"/>
    <property type="match status" value="2"/>
</dbReference>
<keyword evidence="3" id="KW-0238">DNA-binding</keyword>
<reference evidence="7" key="1">
    <citation type="journal article" date="2019" name="Int. J. Syst. Evol. Microbiol.">
        <title>The Global Catalogue of Microorganisms (GCM) 10K type strain sequencing project: providing services to taxonomists for standard genome sequencing and annotation.</title>
        <authorList>
            <consortium name="The Broad Institute Genomics Platform"/>
            <consortium name="The Broad Institute Genome Sequencing Center for Infectious Disease"/>
            <person name="Wu L."/>
            <person name="Ma J."/>
        </authorList>
    </citation>
    <scope>NUCLEOTIDE SEQUENCE [LARGE SCALE GENOMIC DNA]</scope>
    <source>
        <strain evidence="7">CCM 8897</strain>
    </source>
</reference>
<proteinExistence type="predicted"/>
<dbReference type="Pfam" id="PF04851">
    <property type="entry name" value="ResIII"/>
    <property type="match status" value="1"/>
</dbReference>
<feature type="domain" description="Helicase C-terminal" evidence="5">
    <location>
        <begin position="315"/>
        <end position="458"/>
    </location>
</feature>
<dbReference type="RefSeq" id="WP_164511179.1">
    <property type="nucleotide sequence ID" value="NZ_JBHSSM010000020.1"/>
</dbReference>
<dbReference type="InterPro" id="IPR006935">
    <property type="entry name" value="Helicase/UvrB_N"/>
</dbReference>
<dbReference type="SUPFAM" id="SSF52540">
    <property type="entry name" value="P-loop containing nucleoside triphosphate hydrolases"/>
    <property type="match status" value="1"/>
</dbReference>
<dbReference type="GO" id="GO:0004386">
    <property type="term" value="F:helicase activity"/>
    <property type="evidence" value="ECO:0007669"/>
    <property type="project" value="UniProtKB-KW"/>
</dbReference>
<keyword evidence="6" id="KW-0347">Helicase</keyword>
<gene>
    <name evidence="6" type="ORF">ACFQHW_09185</name>
</gene>
<protein>
    <submittedName>
        <fullName evidence="6">Helicase-related protein</fullName>
    </submittedName>
</protein>
<keyword evidence="7" id="KW-1185">Reference proteome</keyword>
<dbReference type="PANTHER" id="PTHR30580:SF1">
    <property type="entry name" value="COMF OPERON PROTEIN 1"/>
    <property type="match status" value="1"/>
</dbReference>
<dbReference type="InterPro" id="IPR014001">
    <property type="entry name" value="Helicase_ATP-bd"/>
</dbReference>
<accession>A0ABW1USE5</accession>
<dbReference type="SMART" id="SM00490">
    <property type="entry name" value="HELICc"/>
    <property type="match status" value="1"/>
</dbReference>
<organism evidence="6 7">
    <name type="scientific">Lapidilactobacillus achengensis</name>
    <dbReference type="NCBI Taxonomy" id="2486000"/>
    <lineage>
        <taxon>Bacteria</taxon>
        <taxon>Bacillati</taxon>
        <taxon>Bacillota</taxon>
        <taxon>Bacilli</taxon>
        <taxon>Lactobacillales</taxon>
        <taxon>Lactobacillaceae</taxon>
        <taxon>Lapidilactobacillus</taxon>
    </lineage>
</organism>
<evidence type="ECO:0000259" key="5">
    <source>
        <dbReference type="PROSITE" id="PS51194"/>
    </source>
</evidence>
<sequence length="458" mass="51211">MMKVCEQSEAEAALVQQWGWLLAGRQLLLETLPQELQVALKELGATGQQIQLVPGAFAQGSRWYCQRCGSRLRTDQRLPSGQLYCTACLALGRVCQNSQLVRFPSANHFSVQTPVLTWTGKLTPQQEKLTQSLLAGYQQGASVQLLWAVTGAGKTEITFKLITDYLARGLRVGFVSPRVDVCNEIYPRLQQAFARTAMGLHHGQAKPVPQAEQLVVATIHQLVRYYQAFDLLIVDEVDAFPYVGDPMLERVMRQAVQPTGQRLYLSATPPAAMRRAARRGQLPLHYLARRFHGRPLVQPRVVFGQVFQQDQWTGRLRRLLAPWLGRQRRILIFVPQAASLPRYLAALQRAFPSVQAQTVHAQDPLRLEKVADFRGGSGQVLLTTTILERGVTLPHVDVLVLAADHPNFNVASLVQIAGRVGRAPTNQGDQVVFYCQYESWAISQACHQIKQLNRRGGF</sequence>
<dbReference type="SMART" id="SM00487">
    <property type="entry name" value="DEXDc"/>
    <property type="match status" value="1"/>
</dbReference>
<evidence type="ECO:0000313" key="7">
    <source>
        <dbReference type="Proteomes" id="UP001596310"/>
    </source>
</evidence>
<dbReference type="InterPro" id="IPR001650">
    <property type="entry name" value="Helicase_C-like"/>
</dbReference>
<dbReference type="PANTHER" id="PTHR30580">
    <property type="entry name" value="PRIMOSOMAL PROTEIN N"/>
    <property type="match status" value="1"/>
</dbReference>
<dbReference type="PROSITE" id="PS51192">
    <property type="entry name" value="HELICASE_ATP_BIND_1"/>
    <property type="match status" value="1"/>
</dbReference>
<comment type="caution">
    <text evidence="6">The sequence shown here is derived from an EMBL/GenBank/DDBJ whole genome shotgun (WGS) entry which is preliminary data.</text>
</comment>
<evidence type="ECO:0000256" key="2">
    <source>
        <dbReference type="ARBA" id="ARBA00022840"/>
    </source>
</evidence>
<dbReference type="Proteomes" id="UP001596310">
    <property type="component" value="Unassembled WGS sequence"/>
</dbReference>
<feature type="domain" description="Helicase ATP-binding" evidence="4">
    <location>
        <begin position="135"/>
        <end position="287"/>
    </location>
</feature>
<dbReference type="Pfam" id="PF00271">
    <property type="entry name" value="Helicase_C"/>
    <property type="match status" value="1"/>
</dbReference>
<evidence type="ECO:0000313" key="6">
    <source>
        <dbReference type="EMBL" id="MFC6315734.1"/>
    </source>
</evidence>
<dbReference type="EMBL" id="JBHSSM010000020">
    <property type="protein sequence ID" value="MFC6315734.1"/>
    <property type="molecule type" value="Genomic_DNA"/>
</dbReference>
<dbReference type="InterPro" id="IPR027417">
    <property type="entry name" value="P-loop_NTPase"/>
</dbReference>
<keyword evidence="2" id="KW-0067">ATP-binding</keyword>
<evidence type="ECO:0000259" key="4">
    <source>
        <dbReference type="PROSITE" id="PS51192"/>
    </source>
</evidence>